<name>A0A085MRC2_9BILA</name>
<dbReference type="SUPFAM" id="SSF54001">
    <property type="entry name" value="Cysteine proteinases"/>
    <property type="match status" value="1"/>
</dbReference>
<dbReference type="InterPro" id="IPR036985">
    <property type="entry name" value="Transglutaminase-like_sf"/>
</dbReference>
<organism evidence="1">
    <name type="scientific">Trichuris suis</name>
    <name type="common">pig whipworm</name>
    <dbReference type="NCBI Taxonomy" id="68888"/>
    <lineage>
        <taxon>Eukaryota</taxon>
        <taxon>Metazoa</taxon>
        <taxon>Ecdysozoa</taxon>
        <taxon>Nematoda</taxon>
        <taxon>Enoplea</taxon>
        <taxon>Dorylaimia</taxon>
        <taxon>Trichinellida</taxon>
        <taxon>Trichuridae</taxon>
        <taxon>Trichuris</taxon>
    </lineage>
</organism>
<proteinExistence type="predicted"/>
<dbReference type="Proteomes" id="UP000030758">
    <property type="component" value="Unassembled WGS sequence"/>
</dbReference>
<evidence type="ECO:0000313" key="1">
    <source>
        <dbReference type="EMBL" id="KFD59768.1"/>
    </source>
</evidence>
<sequence length="156" mass="17392">MLDDRGGFDRLGHDLLWLLPLWASSSFGARPRRCLWLLESANGLFVSSDVGHVSFISIKFTDFIAEQKSLQFLTCELRLPVRGLTRIGPAPVTAVKEGRIDLVYDTACVIAEVNAEKCYWVESEVGEERLVKVDQNSPSAVRMIKISRKGSTVKPP</sequence>
<dbReference type="InterPro" id="IPR050779">
    <property type="entry name" value="Transglutaminase"/>
</dbReference>
<dbReference type="Gene3D" id="3.90.260.10">
    <property type="entry name" value="Transglutaminase-like"/>
    <property type="match status" value="1"/>
</dbReference>
<dbReference type="AlphaFoldDB" id="A0A085MRC2"/>
<protein>
    <submittedName>
        <fullName evidence="1">Uncharacterized protein</fullName>
    </submittedName>
</protein>
<dbReference type="EMBL" id="KL367741">
    <property type="protein sequence ID" value="KFD59768.1"/>
    <property type="molecule type" value="Genomic_DNA"/>
</dbReference>
<dbReference type="PANTHER" id="PTHR11590">
    <property type="entry name" value="PROTEIN-GLUTAMINE GAMMA-GLUTAMYLTRANSFERASE"/>
    <property type="match status" value="1"/>
</dbReference>
<dbReference type="PANTHER" id="PTHR11590:SF40">
    <property type="entry name" value="HEMOCYTE PROTEIN-GLUTAMINE GAMMA-GLUTAMYLTRANSFERASE-LIKE PROTEIN"/>
    <property type="match status" value="1"/>
</dbReference>
<gene>
    <name evidence="1" type="ORF">M514_28054</name>
</gene>
<dbReference type="GO" id="GO:0003810">
    <property type="term" value="F:protein-glutamine gamma-glutamyltransferase activity"/>
    <property type="evidence" value="ECO:0007669"/>
    <property type="project" value="TreeGrafter"/>
</dbReference>
<accession>A0A085MRC2</accession>
<reference evidence="1" key="1">
    <citation type="journal article" date="2014" name="Nat. Genet.">
        <title>Genome and transcriptome of the porcine whipworm Trichuris suis.</title>
        <authorList>
            <person name="Jex A.R."/>
            <person name="Nejsum P."/>
            <person name="Schwarz E.M."/>
            <person name="Hu L."/>
            <person name="Young N.D."/>
            <person name="Hall R.S."/>
            <person name="Korhonen P.K."/>
            <person name="Liao S."/>
            <person name="Thamsborg S."/>
            <person name="Xia J."/>
            <person name="Xu P."/>
            <person name="Wang S."/>
            <person name="Scheerlinck J.P."/>
            <person name="Hofmann A."/>
            <person name="Sternberg P.W."/>
            <person name="Wang J."/>
            <person name="Gasser R.B."/>
        </authorList>
    </citation>
    <scope>NUCLEOTIDE SEQUENCE [LARGE SCALE GENOMIC DNA]</scope>
    <source>
        <strain evidence="1">DCEP-RM93F</strain>
    </source>
</reference>
<dbReference type="InterPro" id="IPR038765">
    <property type="entry name" value="Papain-like_cys_pep_sf"/>
</dbReference>